<accession>Q1N526</accession>
<keyword evidence="1" id="KW-0472">Membrane</keyword>
<keyword evidence="3" id="KW-1185">Reference proteome</keyword>
<dbReference type="HOGENOM" id="CLU_2393875_0_0_6"/>
<evidence type="ECO:0000313" key="3">
    <source>
        <dbReference type="Proteomes" id="UP000004263"/>
    </source>
</evidence>
<proteinExistence type="predicted"/>
<reference evidence="2 3" key="1">
    <citation type="submission" date="2006-03" db="EMBL/GenBank/DDBJ databases">
        <authorList>
            <person name="Pinhassi J."/>
            <person name="Pedros-Alio C."/>
            <person name="Ferriera S."/>
            <person name="Johnson J."/>
            <person name="Kravitz S."/>
            <person name="Halpern A."/>
            <person name="Remington K."/>
            <person name="Beeson K."/>
            <person name="Tran B."/>
            <person name="Rogers Y.-H."/>
            <person name="Friedman R."/>
            <person name="Venter J.C."/>
        </authorList>
    </citation>
    <scope>NUCLEOTIDE SEQUENCE [LARGE SCALE GENOMIC DNA]</scope>
    <source>
        <strain evidence="2 3">RED65</strain>
    </source>
</reference>
<evidence type="ECO:0000256" key="1">
    <source>
        <dbReference type="SAM" id="Phobius"/>
    </source>
</evidence>
<feature type="transmembrane region" description="Helical" evidence="1">
    <location>
        <begin position="35"/>
        <end position="56"/>
    </location>
</feature>
<organism evidence="2 3">
    <name type="scientific">Bermanella marisrubri</name>
    <dbReference type="NCBI Taxonomy" id="207949"/>
    <lineage>
        <taxon>Bacteria</taxon>
        <taxon>Pseudomonadati</taxon>
        <taxon>Pseudomonadota</taxon>
        <taxon>Gammaproteobacteria</taxon>
        <taxon>Oceanospirillales</taxon>
        <taxon>Oceanospirillaceae</taxon>
        <taxon>Bermanella</taxon>
    </lineage>
</organism>
<keyword evidence="1" id="KW-1133">Transmembrane helix</keyword>
<dbReference type="Proteomes" id="UP000004263">
    <property type="component" value="Unassembled WGS sequence"/>
</dbReference>
<dbReference type="STRING" id="207949.RED65_00790"/>
<name>Q1N526_9GAMM</name>
<dbReference type="AlphaFoldDB" id="Q1N526"/>
<feature type="transmembrane region" description="Helical" evidence="1">
    <location>
        <begin position="9"/>
        <end position="29"/>
    </location>
</feature>
<gene>
    <name evidence="2" type="ORF">RED65_00790</name>
</gene>
<keyword evidence="1" id="KW-0812">Transmembrane</keyword>
<evidence type="ECO:0000313" key="2">
    <source>
        <dbReference type="EMBL" id="EAT13252.1"/>
    </source>
</evidence>
<dbReference type="EMBL" id="AAQH01000002">
    <property type="protein sequence ID" value="EAT13252.1"/>
    <property type="molecule type" value="Genomic_DNA"/>
</dbReference>
<comment type="caution">
    <text evidence="2">The sequence shown here is derived from an EMBL/GenBank/DDBJ whole genome shotgun (WGS) entry which is preliminary data.</text>
</comment>
<sequence>MDVKTKKNMLYVFTLVFIFLIGSEIYKFMTTPYPISAVIVFTVTGLLGYGITYLVLSHDIKKFERWRQTLLSKTGASLVIYPYQAPVKMVETQ</sequence>
<protein>
    <submittedName>
        <fullName evidence="2">Uncharacterized protein</fullName>
    </submittedName>
</protein>